<dbReference type="AlphaFoldDB" id="A0A1Y1HZC8"/>
<dbReference type="PROSITE" id="PS51450">
    <property type="entry name" value="LRR"/>
    <property type="match status" value="2"/>
</dbReference>
<dbReference type="GO" id="GO:0006888">
    <property type="term" value="P:endoplasmic reticulum to Golgi vesicle-mediated transport"/>
    <property type="evidence" value="ECO:0000318"/>
    <property type="project" value="GO_Central"/>
</dbReference>
<dbReference type="InterPro" id="IPR001611">
    <property type="entry name" value="Leu-rich_rpt"/>
</dbReference>
<feature type="region of interest" description="Disordered" evidence="10">
    <location>
        <begin position="377"/>
        <end position="402"/>
    </location>
</feature>
<dbReference type="InterPro" id="IPR032675">
    <property type="entry name" value="LRR_dom_sf"/>
</dbReference>
<dbReference type="InterPro" id="IPR002088">
    <property type="entry name" value="Prenyl_trans_a"/>
</dbReference>
<keyword evidence="6" id="KW-0677">Repeat</keyword>
<dbReference type="PROSITE" id="PS51147">
    <property type="entry name" value="PFTA"/>
    <property type="match status" value="5"/>
</dbReference>
<dbReference type="GO" id="GO:0097354">
    <property type="term" value="P:prenylation"/>
    <property type="evidence" value="ECO:0007669"/>
    <property type="project" value="UniProtKB-UniRule"/>
</dbReference>
<evidence type="ECO:0000256" key="10">
    <source>
        <dbReference type="SAM" id="MobiDB-lite"/>
    </source>
</evidence>
<evidence type="ECO:0000256" key="6">
    <source>
        <dbReference type="ARBA" id="ARBA00022737"/>
    </source>
</evidence>
<evidence type="ECO:0000256" key="8">
    <source>
        <dbReference type="ARBA" id="ARBA00047658"/>
    </source>
</evidence>
<evidence type="ECO:0000256" key="3">
    <source>
        <dbReference type="ARBA" id="ARBA00014772"/>
    </source>
</evidence>
<evidence type="ECO:0000256" key="4">
    <source>
        <dbReference type="ARBA" id="ARBA00022602"/>
    </source>
</evidence>
<dbReference type="PANTHER" id="PTHR11129:SF2">
    <property type="entry name" value="GERANYLGERANYL TRANSFERASE TYPE-2 SUBUNIT ALPHA"/>
    <property type="match status" value="1"/>
</dbReference>
<keyword evidence="5 9" id="KW-0808">Transferase</keyword>
<evidence type="ECO:0000313" key="12">
    <source>
        <dbReference type="Proteomes" id="UP000054558"/>
    </source>
</evidence>
<dbReference type="Gene3D" id="1.25.40.120">
    <property type="entry name" value="Protein prenylyltransferase"/>
    <property type="match status" value="1"/>
</dbReference>
<dbReference type="SUPFAM" id="SSF52058">
    <property type="entry name" value="L domain-like"/>
    <property type="match status" value="1"/>
</dbReference>
<dbReference type="FunFam" id="1.25.40.120:FF:000035">
    <property type="entry name" value="Geranylgeranyl transferase type-2 subunit alpha"/>
    <property type="match status" value="1"/>
</dbReference>
<comment type="function">
    <text evidence="9">Catalyzes the transfer of a geranyl-geranyl moiety from geranyl-geranyl pyrophosphate to cysteines occuring in specific C-terminal amino acid sequences.</text>
</comment>
<dbReference type="SMART" id="SM00365">
    <property type="entry name" value="LRR_SD22"/>
    <property type="match status" value="3"/>
</dbReference>
<dbReference type="PANTHER" id="PTHR11129">
    <property type="entry name" value="PROTEIN FARNESYLTRANSFERASE ALPHA SUBUNIT/RAB GERANYLGERANYL TRANSFERASE ALPHA SUBUNIT"/>
    <property type="match status" value="1"/>
</dbReference>
<dbReference type="GO" id="GO:0005737">
    <property type="term" value="C:cytoplasm"/>
    <property type="evidence" value="ECO:0000318"/>
    <property type="project" value="GO_Central"/>
</dbReference>
<proteinExistence type="inferred from homology"/>
<sequence length="683" mass="75889">MHGRARVSVQHQHSDAGAKEAAKDKRRAAQYAEQLAEVLRSNQEKDYGKEAVEKSAALLKTNPDMYTAWNYRKLAIKMLLAEADDAAKARIFEQELVLIFEALQVNPKAYGAWYHRKWILQLMGVHAPLQREFKLLDKLLKQDERNFHGWAYRRFLVRQADAPDTQEMAFVQQKIDETFSNFSAWHYRSKLLTKMHLSKEAIAVGPEQASAWLEPEFELVDNALFTDPNDTSAWIYQAWLLQNTVPNPGSVLTGMWPPSGVTVPLAKPPTPSSSSPTLPAILSFSKPVSGVNRHTVPATIRTPEASKKTGKDWTPVGSQGEASKVWVQELPAGRIESAELHVHVGAGPGIRTAEGVQVVRSASSGFSVRMVDESDADAVRLQDGDVSRGAGESDAGEPASDVSQLALPGYAASSVPKGPENGDWKGWREELFARQLDLREQQEELEQGKSKWILLGKARLLAAMRLLPTDAAVSSRLHEEQQIYRDLFALDPAHAEYYGEMLGQLRLEEITADRRQLESHMVRTSRGGLPCLQLRLRDLGLRRLGALDALLWVQHLDLSRNALRSVEGLEALQLLRSLDLSHNRISHASGLAALHLLPHLRWLSLASNQLGASPVDTQFYSSGIRREVVDSGLDTGPRELQRVFGGLMGLSLDLLELGGNEITQVEGCEAFIRRILPRTSIKL</sequence>
<evidence type="ECO:0000256" key="7">
    <source>
        <dbReference type="ARBA" id="ARBA00031267"/>
    </source>
</evidence>
<comment type="similarity">
    <text evidence="1 9">Belongs to the protein prenyltransferase subunit alpha family.</text>
</comment>
<evidence type="ECO:0000256" key="2">
    <source>
        <dbReference type="ARBA" id="ARBA00012656"/>
    </source>
</evidence>
<dbReference type="EC" id="2.5.1.60" evidence="2 9"/>
<feature type="region of interest" description="Disordered" evidence="10">
    <location>
        <begin position="1"/>
        <end position="23"/>
    </location>
</feature>
<reference evidence="11 12" key="1">
    <citation type="journal article" date="2014" name="Nat. Commun.">
        <title>Klebsormidium flaccidum genome reveals primary factors for plant terrestrial adaptation.</title>
        <authorList>
            <person name="Hori K."/>
            <person name="Maruyama F."/>
            <person name="Fujisawa T."/>
            <person name="Togashi T."/>
            <person name="Yamamoto N."/>
            <person name="Seo M."/>
            <person name="Sato S."/>
            <person name="Yamada T."/>
            <person name="Mori H."/>
            <person name="Tajima N."/>
            <person name="Moriyama T."/>
            <person name="Ikeuchi M."/>
            <person name="Watanabe M."/>
            <person name="Wada H."/>
            <person name="Kobayashi K."/>
            <person name="Saito M."/>
            <person name="Masuda T."/>
            <person name="Sasaki-Sekimoto Y."/>
            <person name="Mashiguchi K."/>
            <person name="Awai K."/>
            <person name="Shimojima M."/>
            <person name="Masuda S."/>
            <person name="Iwai M."/>
            <person name="Nobusawa T."/>
            <person name="Narise T."/>
            <person name="Kondo S."/>
            <person name="Saito H."/>
            <person name="Sato R."/>
            <person name="Murakawa M."/>
            <person name="Ihara Y."/>
            <person name="Oshima-Yamada Y."/>
            <person name="Ohtaka K."/>
            <person name="Satoh M."/>
            <person name="Sonobe K."/>
            <person name="Ishii M."/>
            <person name="Ohtani R."/>
            <person name="Kanamori-Sato M."/>
            <person name="Honoki R."/>
            <person name="Miyazaki D."/>
            <person name="Mochizuki H."/>
            <person name="Umetsu J."/>
            <person name="Higashi K."/>
            <person name="Shibata D."/>
            <person name="Kamiya Y."/>
            <person name="Sato N."/>
            <person name="Nakamura Y."/>
            <person name="Tabata S."/>
            <person name="Ida S."/>
            <person name="Kurokawa K."/>
            <person name="Ohta H."/>
        </authorList>
    </citation>
    <scope>NUCLEOTIDE SEQUENCE [LARGE SCALE GENOMIC DNA]</scope>
    <source>
        <strain evidence="11 12">NIES-2285</strain>
    </source>
</reference>
<dbReference type="Proteomes" id="UP000054558">
    <property type="component" value="Unassembled WGS sequence"/>
</dbReference>
<dbReference type="OMA" id="YNEIGSH"/>
<evidence type="ECO:0000256" key="9">
    <source>
        <dbReference type="RuleBase" id="RU367120"/>
    </source>
</evidence>
<evidence type="ECO:0000313" key="11">
    <source>
        <dbReference type="EMBL" id="GAQ84030.1"/>
    </source>
</evidence>
<feature type="compositionally biased region" description="Basic and acidic residues" evidence="10">
    <location>
        <begin position="377"/>
        <end position="386"/>
    </location>
</feature>
<organism evidence="11 12">
    <name type="scientific">Klebsormidium nitens</name>
    <name type="common">Green alga</name>
    <name type="synonym">Ulothrix nitens</name>
    <dbReference type="NCBI Taxonomy" id="105231"/>
    <lineage>
        <taxon>Eukaryota</taxon>
        <taxon>Viridiplantae</taxon>
        <taxon>Streptophyta</taxon>
        <taxon>Klebsormidiophyceae</taxon>
        <taxon>Klebsormidiales</taxon>
        <taxon>Klebsormidiaceae</taxon>
        <taxon>Klebsormidium</taxon>
    </lineage>
</organism>
<dbReference type="Pfam" id="PF01239">
    <property type="entry name" value="PPTA"/>
    <property type="match status" value="5"/>
</dbReference>
<dbReference type="Gene3D" id="3.80.10.10">
    <property type="entry name" value="Ribonuclease Inhibitor"/>
    <property type="match status" value="1"/>
</dbReference>
<dbReference type="EMBL" id="DF237122">
    <property type="protein sequence ID" value="GAQ84030.1"/>
    <property type="molecule type" value="Genomic_DNA"/>
</dbReference>
<feature type="compositionally biased region" description="Basic and acidic residues" evidence="10">
    <location>
        <begin position="12"/>
        <end position="23"/>
    </location>
</feature>
<gene>
    <name evidence="11" type="ORF">KFL_001730230</name>
</gene>
<protein>
    <recommendedName>
        <fullName evidence="3 9">Geranylgeranyl transferase type-2 subunit alpha</fullName>
        <ecNumber evidence="2 9">2.5.1.60</ecNumber>
    </recommendedName>
    <alternativeName>
        <fullName evidence="7 9">Geranylgeranyl transferase type II subunit alpha</fullName>
    </alternativeName>
</protein>
<dbReference type="GO" id="GO:0004663">
    <property type="term" value="F:Rab geranylgeranyltransferase activity"/>
    <property type="evidence" value="ECO:0007669"/>
    <property type="project" value="UniProtKB-UniRule"/>
</dbReference>
<name>A0A1Y1HZC8_KLENI</name>
<dbReference type="STRING" id="105231.A0A1Y1HZC8"/>
<evidence type="ECO:0000256" key="5">
    <source>
        <dbReference type="ARBA" id="ARBA00022679"/>
    </source>
</evidence>
<keyword evidence="12" id="KW-1185">Reference proteome</keyword>
<dbReference type="SUPFAM" id="SSF48439">
    <property type="entry name" value="Protein prenylyltransferase"/>
    <property type="match status" value="1"/>
</dbReference>
<evidence type="ECO:0000256" key="1">
    <source>
        <dbReference type="ARBA" id="ARBA00006734"/>
    </source>
</evidence>
<accession>A0A1Y1HZC8</accession>
<dbReference type="OrthoDB" id="1658at2759"/>
<dbReference type="GO" id="GO:0005968">
    <property type="term" value="C:Rab-protein geranylgeranyltransferase complex"/>
    <property type="evidence" value="ECO:0000318"/>
    <property type="project" value="GO_Central"/>
</dbReference>
<comment type="catalytic activity">
    <reaction evidence="8 9">
        <text>geranylgeranyl diphosphate + L-cysteinyl-[protein] = S-geranylgeranyl-L-cysteinyl-[protein] + diphosphate</text>
        <dbReference type="Rhea" id="RHEA:21240"/>
        <dbReference type="Rhea" id="RHEA-COMP:10131"/>
        <dbReference type="Rhea" id="RHEA-COMP:11537"/>
        <dbReference type="ChEBI" id="CHEBI:29950"/>
        <dbReference type="ChEBI" id="CHEBI:33019"/>
        <dbReference type="ChEBI" id="CHEBI:57533"/>
        <dbReference type="ChEBI" id="CHEBI:86021"/>
        <dbReference type="EC" id="2.5.1.60"/>
    </reaction>
</comment>
<keyword evidence="4 9" id="KW-0637">Prenyltransferase</keyword>